<protein>
    <recommendedName>
        <fullName evidence="4">Lipoprotein</fullName>
    </recommendedName>
</protein>
<keyword evidence="3" id="KW-1185">Reference proteome</keyword>
<sequence length="270" mass="29616">MKLKFTLLALLVCVGVSLQSCDQIMDALNMFNLHYSWGDQEEQIPAIGDATIGAISFHTMKDAVQSNNYNEVFKEAAVTFGEQGIDKLIGGISSWISGDGFHNGMKNTKTQLPLVFIANVVAHNTTNREAAMSRLDVRLSVKDGNGDWQPADIEIAVGARHISALRANAFQNVVADQASHAFTYNFGQQDEGFEIQPDQKKVLPVAIKVADLYHLGETFKGNSGLTRIIKALTDKNPHNIRLEIKPYFQSGGQSIGTTWIPITPGQWLQG</sequence>
<dbReference type="Proteomes" id="UP001354989">
    <property type="component" value="Chromosome"/>
</dbReference>
<name>A0ABM7VD25_9BACT</name>
<dbReference type="EMBL" id="AP025292">
    <property type="protein sequence ID" value="BDC98829.1"/>
    <property type="molecule type" value="Genomic_DNA"/>
</dbReference>
<dbReference type="RefSeq" id="WP_338397892.1">
    <property type="nucleotide sequence ID" value="NZ_AP025292.1"/>
</dbReference>
<feature type="chain" id="PRO_5047513319" description="Lipoprotein" evidence="1">
    <location>
        <begin position="23"/>
        <end position="270"/>
    </location>
</feature>
<reference evidence="2 3" key="1">
    <citation type="submission" date="2021-12" db="EMBL/GenBank/DDBJ databases">
        <title>Genome sequencing of bacteria with rrn-lacking chromosome and rrn-plasmid.</title>
        <authorList>
            <person name="Anda M."/>
            <person name="Iwasaki W."/>
        </authorList>
    </citation>
    <scope>NUCLEOTIDE SEQUENCE [LARGE SCALE GENOMIC DNA]</scope>
    <source>
        <strain evidence="2 3">NBRC 101262</strain>
    </source>
</reference>
<gene>
    <name evidence="2" type="ORF">PEPS_11100</name>
</gene>
<dbReference type="PROSITE" id="PS51257">
    <property type="entry name" value="PROKAR_LIPOPROTEIN"/>
    <property type="match status" value="1"/>
</dbReference>
<keyword evidence="1" id="KW-0732">Signal</keyword>
<evidence type="ECO:0000256" key="1">
    <source>
        <dbReference type="SAM" id="SignalP"/>
    </source>
</evidence>
<evidence type="ECO:0000313" key="2">
    <source>
        <dbReference type="EMBL" id="BDC98829.1"/>
    </source>
</evidence>
<evidence type="ECO:0000313" key="3">
    <source>
        <dbReference type="Proteomes" id="UP001354989"/>
    </source>
</evidence>
<proteinExistence type="predicted"/>
<accession>A0ABM7VD25</accession>
<organism evidence="2 3">
    <name type="scientific">Persicobacter psychrovividus</name>
    <dbReference type="NCBI Taxonomy" id="387638"/>
    <lineage>
        <taxon>Bacteria</taxon>
        <taxon>Pseudomonadati</taxon>
        <taxon>Bacteroidota</taxon>
        <taxon>Cytophagia</taxon>
        <taxon>Cytophagales</taxon>
        <taxon>Persicobacteraceae</taxon>
        <taxon>Persicobacter</taxon>
    </lineage>
</organism>
<feature type="signal peptide" evidence="1">
    <location>
        <begin position="1"/>
        <end position="22"/>
    </location>
</feature>
<evidence type="ECO:0008006" key="4">
    <source>
        <dbReference type="Google" id="ProtNLM"/>
    </source>
</evidence>